<evidence type="ECO:0000313" key="3">
    <source>
        <dbReference type="EMBL" id="TWG01054.1"/>
    </source>
</evidence>
<comment type="similarity">
    <text evidence="2">Belongs to the terpene synthase family.</text>
</comment>
<name>A0A561UNY7_9ACTN</name>
<dbReference type="EC" id="4.2.3.-" evidence="2"/>
<dbReference type="InterPro" id="IPR008949">
    <property type="entry name" value="Isoprenoid_synthase_dom_sf"/>
</dbReference>
<dbReference type="OrthoDB" id="3676909at2"/>
<dbReference type="RefSeq" id="WP_145907063.1">
    <property type="nucleotide sequence ID" value="NZ_BAAAMZ010000048.1"/>
</dbReference>
<evidence type="ECO:0000313" key="4">
    <source>
        <dbReference type="Proteomes" id="UP000317940"/>
    </source>
</evidence>
<keyword evidence="2" id="KW-0479">Metal-binding</keyword>
<dbReference type="SFLD" id="SFLDG01020">
    <property type="entry name" value="Terpene_Cyclase_Like_2"/>
    <property type="match status" value="1"/>
</dbReference>
<dbReference type="PANTHER" id="PTHR35201">
    <property type="entry name" value="TERPENE SYNTHASE"/>
    <property type="match status" value="1"/>
</dbReference>
<proteinExistence type="inferred from homology"/>
<keyword evidence="2" id="KW-0460">Magnesium</keyword>
<reference evidence="3 4" key="1">
    <citation type="submission" date="2019-06" db="EMBL/GenBank/DDBJ databases">
        <title>Sequencing the genomes of 1000 actinobacteria strains.</title>
        <authorList>
            <person name="Klenk H.-P."/>
        </authorList>
    </citation>
    <scope>NUCLEOTIDE SEQUENCE [LARGE SCALE GENOMIC DNA]</scope>
    <source>
        <strain evidence="3 4">DSM 44826</strain>
    </source>
</reference>
<evidence type="ECO:0000256" key="2">
    <source>
        <dbReference type="RuleBase" id="RU366034"/>
    </source>
</evidence>
<sequence length="316" mass="35551">MSDATTLDVPYPYRRNPHRANADTHHRRWLQRFRMLGSALTPASYDRWGVPDLAALSYPDCTAEELALATDLMGFYFLFDDQFDGPLGLRPGEVAVLCDRLTGVLHGEAPPADMPCALAFEDLWERISRGMSARWRARATYNWECYFASHPAEAAGRRDGHPPDRESYLILRRGTAAMESVLDMVERLGRFEVSPAAFHCPPLRQLRQLAADIPSLSNDIRSYPKEAPHGDVNNLVMIVQRERGCSLEEAGSVVLAEAQLMVDRYAQLKDELPRTYRALELGPDQEQVAERYADGLTAWLSGYLSWESGTGRYQSG</sequence>
<evidence type="ECO:0000256" key="1">
    <source>
        <dbReference type="ARBA" id="ARBA00023239"/>
    </source>
</evidence>
<comment type="caution">
    <text evidence="3">The sequence shown here is derived from an EMBL/GenBank/DDBJ whole genome shotgun (WGS) entry which is preliminary data.</text>
</comment>
<dbReference type="Proteomes" id="UP000317940">
    <property type="component" value="Unassembled WGS sequence"/>
</dbReference>
<dbReference type="GO" id="GO:0010333">
    <property type="term" value="F:terpene synthase activity"/>
    <property type="evidence" value="ECO:0007669"/>
    <property type="project" value="InterPro"/>
</dbReference>
<dbReference type="AlphaFoldDB" id="A0A561UNY7"/>
<organism evidence="3 4">
    <name type="scientific">Kitasatospora viridis</name>
    <dbReference type="NCBI Taxonomy" id="281105"/>
    <lineage>
        <taxon>Bacteria</taxon>
        <taxon>Bacillati</taxon>
        <taxon>Actinomycetota</taxon>
        <taxon>Actinomycetes</taxon>
        <taxon>Kitasatosporales</taxon>
        <taxon>Streptomycetaceae</taxon>
        <taxon>Kitasatospora</taxon>
    </lineage>
</organism>
<dbReference type="InterPro" id="IPR034686">
    <property type="entry name" value="Terpene_cyclase-like_2"/>
</dbReference>
<keyword evidence="4" id="KW-1185">Reference proteome</keyword>
<accession>A0A561UNY7</accession>
<dbReference type="Pfam" id="PF19086">
    <property type="entry name" value="Terpene_syn_C_2"/>
    <property type="match status" value="1"/>
</dbReference>
<protein>
    <recommendedName>
        <fullName evidence="2">Terpene synthase</fullName>
        <ecNumber evidence="2">4.2.3.-</ecNumber>
    </recommendedName>
</protein>
<comment type="cofactor">
    <cofactor evidence="2">
        <name>Mg(2+)</name>
        <dbReference type="ChEBI" id="CHEBI:18420"/>
    </cofactor>
</comment>
<keyword evidence="1 2" id="KW-0456">Lyase</keyword>
<dbReference type="PANTHER" id="PTHR35201:SF4">
    <property type="entry name" value="BETA-PINACENE SYNTHASE-RELATED"/>
    <property type="match status" value="1"/>
</dbReference>
<dbReference type="SFLD" id="SFLDS00005">
    <property type="entry name" value="Isoprenoid_Synthase_Type_I"/>
    <property type="match status" value="1"/>
</dbReference>
<gene>
    <name evidence="3" type="ORF">FHX73_114936</name>
</gene>
<dbReference type="Gene3D" id="1.10.600.10">
    <property type="entry name" value="Farnesyl Diphosphate Synthase"/>
    <property type="match status" value="1"/>
</dbReference>
<dbReference type="SUPFAM" id="SSF48576">
    <property type="entry name" value="Terpenoid synthases"/>
    <property type="match status" value="1"/>
</dbReference>
<dbReference type="EMBL" id="VIWT01000001">
    <property type="protein sequence ID" value="TWG01054.1"/>
    <property type="molecule type" value="Genomic_DNA"/>
</dbReference>
<dbReference type="GO" id="GO:0046872">
    <property type="term" value="F:metal ion binding"/>
    <property type="evidence" value="ECO:0007669"/>
    <property type="project" value="UniProtKB-KW"/>
</dbReference>